<dbReference type="InterPro" id="IPR053215">
    <property type="entry name" value="TKL_Ser/Thr_kinase"/>
</dbReference>
<dbReference type="InterPro" id="IPR011009">
    <property type="entry name" value="Kinase-like_dom_sf"/>
</dbReference>
<keyword evidence="3" id="KW-1185">Reference proteome</keyword>
<dbReference type="SUPFAM" id="SSF56112">
    <property type="entry name" value="Protein kinase-like (PK-like)"/>
    <property type="match status" value="1"/>
</dbReference>
<feature type="domain" description="Protein kinase" evidence="1">
    <location>
        <begin position="7"/>
        <end position="93"/>
    </location>
</feature>
<dbReference type="Proteomes" id="UP000193642">
    <property type="component" value="Unassembled WGS sequence"/>
</dbReference>
<dbReference type="OrthoDB" id="535945at2759"/>
<dbReference type="PANTHER" id="PTHR45756:SF1">
    <property type="entry name" value="PROTEIN KINASE DOMAIN CONTAINING PROTEIN"/>
    <property type="match status" value="1"/>
</dbReference>
<dbReference type="PROSITE" id="PS50011">
    <property type="entry name" value="PROTEIN_KINASE_DOM"/>
    <property type="match status" value="1"/>
</dbReference>
<dbReference type="GO" id="GO:0004672">
    <property type="term" value="F:protein kinase activity"/>
    <property type="evidence" value="ECO:0007669"/>
    <property type="project" value="InterPro"/>
</dbReference>
<dbReference type="InterPro" id="IPR001245">
    <property type="entry name" value="Ser-Thr/Tyr_kinase_cat_dom"/>
</dbReference>
<reference evidence="2 3" key="1">
    <citation type="submission" date="2016-07" db="EMBL/GenBank/DDBJ databases">
        <title>Pervasive Adenine N6-methylation of Active Genes in Fungi.</title>
        <authorList>
            <consortium name="DOE Joint Genome Institute"/>
            <person name="Mondo S.J."/>
            <person name="Dannebaum R.O."/>
            <person name="Kuo R.C."/>
            <person name="Labutti K."/>
            <person name="Haridas S."/>
            <person name="Kuo A."/>
            <person name="Salamov A."/>
            <person name="Ahrendt S.R."/>
            <person name="Lipzen A."/>
            <person name="Sullivan W."/>
            <person name="Andreopoulos W.B."/>
            <person name="Clum A."/>
            <person name="Lindquist E."/>
            <person name="Daum C."/>
            <person name="Ramamoorthy G.K."/>
            <person name="Gryganskyi A."/>
            <person name="Culley D."/>
            <person name="Magnuson J.K."/>
            <person name="James T.Y."/>
            <person name="O'Malley M.A."/>
            <person name="Stajich J.E."/>
            <person name="Spatafora J.W."/>
            <person name="Visel A."/>
            <person name="Grigoriev I.V."/>
        </authorList>
    </citation>
    <scope>NUCLEOTIDE SEQUENCE [LARGE SCALE GENOMIC DNA]</scope>
    <source>
        <strain evidence="2 3">JEL800</strain>
    </source>
</reference>
<dbReference type="EMBL" id="MCGO01000024">
    <property type="protein sequence ID" value="ORY43594.1"/>
    <property type="molecule type" value="Genomic_DNA"/>
</dbReference>
<dbReference type="InterPro" id="IPR000719">
    <property type="entry name" value="Prot_kinase_dom"/>
</dbReference>
<comment type="caution">
    <text evidence="2">The sequence shown here is derived from an EMBL/GenBank/DDBJ whole genome shotgun (WGS) entry which is preliminary data.</text>
</comment>
<evidence type="ECO:0000259" key="1">
    <source>
        <dbReference type="PROSITE" id="PS50011"/>
    </source>
</evidence>
<accession>A0A1Y2C9R1</accession>
<protein>
    <recommendedName>
        <fullName evidence="1">Protein kinase domain-containing protein</fullName>
    </recommendedName>
</protein>
<dbReference type="AlphaFoldDB" id="A0A1Y2C9R1"/>
<evidence type="ECO:0000313" key="2">
    <source>
        <dbReference type="EMBL" id="ORY43594.1"/>
    </source>
</evidence>
<dbReference type="Gene3D" id="3.30.200.20">
    <property type="entry name" value="Phosphorylase Kinase, domain 1"/>
    <property type="match status" value="1"/>
</dbReference>
<sequence length="93" mass="10382">MFASVKINRRETFGEGSFSIVYSGTYNGVQAAVKTFKANGKLTEEILKAIEKESIMSSKFRHQNIINFYGKGTDSSTGHPVLVFERLVVAWNC</sequence>
<proteinExistence type="predicted"/>
<evidence type="ECO:0000313" key="3">
    <source>
        <dbReference type="Proteomes" id="UP000193642"/>
    </source>
</evidence>
<name>A0A1Y2C9R1_9FUNG</name>
<gene>
    <name evidence="2" type="ORF">BCR33DRAFT_850834</name>
</gene>
<dbReference type="Pfam" id="PF07714">
    <property type="entry name" value="PK_Tyr_Ser-Thr"/>
    <property type="match status" value="1"/>
</dbReference>
<dbReference type="GO" id="GO:0005524">
    <property type="term" value="F:ATP binding"/>
    <property type="evidence" value="ECO:0007669"/>
    <property type="project" value="InterPro"/>
</dbReference>
<dbReference type="PANTHER" id="PTHR45756">
    <property type="entry name" value="PALMITOYLTRANSFERASE"/>
    <property type="match status" value="1"/>
</dbReference>
<organism evidence="2 3">
    <name type="scientific">Rhizoclosmatium globosum</name>
    <dbReference type="NCBI Taxonomy" id="329046"/>
    <lineage>
        <taxon>Eukaryota</taxon>
        <taxon>Fungi</taxon>
        <taxon>Fungi incertae sedis</taxon>
        <taxon>Chytridiomycota</taxon>
        <taxon>Chytridiomycota incertae sedis</taxon>
        <taxon>Chytridiomycetes</taxon>
        <taxon>Chytridiales</taxon>
        <taxon>Chytriomycetaceae</taxon>
        <taxon>Rhizoclosmatium</taxon>
    </lineage>
</organism>